<organism evidence="1 2">
    <name type="scientific">Capnocytophaga canis</name>
    <dbReference type="NCBI Taxonomy" id="1848903"/>
    <lineage>
        <taxon>Bacteria</taxon>
        <taxon>Pseudomonadati</taxon>
        <taxon>Bacteroidota</taxon>
        <taxon>Flavobacteriia</taxon>
        <taxon>Flavobacteriales</taxon>
        <taxon>Flavobacteriaceae</taxon>
        <taxon>Capnocytophaga</taxon>
    </lineage>
</organism>
<name>A0A0B7IM91_9FLAO</name>
<gene>
    <name evidence="1" type="ORF">CCAND93_1410001</name>
</gene>
<evidence type="ECO:0000313" key="2">
    <source>
        <dbReference type="Proteomes" id="UP000038200"/>
    </source>
</evidence>
<dbReference type="Proteomes" id="UP000038200">
    <property type="component" value="Unassembled WGS sequence"/>
</dbReference>
<dbReference type="AlphaFoldDB" id="A0A0B7IM91"/>
<protein>
    <submittedName>
        <fullName evidence="1">Uncharacterized protein</fullName>
    </submittedName>
</protein>
<dbReference type="EMBL" id="CDOL01000048">
    <property type="protein sequence ID" value="CEN51117.1"/>
    <property type="molecule type" value="Genomic_DNA"/>
</dbReference>
<proteinExistence type="predicted"/>
<accession>A0A0B7IM91</accession>
<reference evidence="1 2" key="1">
    <citation type="submission" date="2015-01" db="EMBL/GenBank/DDBJ databases">
        <authorList>
            <person name="Xiang T."/>
            <person name="Song Y."/>
            <person name="Huang L."/>
            <person name="Wang B."/>
            <person name="Wu P."/>
        </authorList>
    </citation>
    <scope>NUCLEOTIDE SEQUENCE [LARGE SCALE GENOMIC DNA]</scope>
    <source>
        <strain evidence="1 2">CcD93</strain>
    </source>
</reference>
<sequence>MHFFTGEKLKYLSAILNSNLFKWFMYLIIGDATGGNAGNSDNVKNLKIPICNTEEEKYIENLLNSENYRDIDKYLYKLYNLTQEEIDFIENV</sequence>
<dbReference type="SUPFAM" id="SSF116734">
    <property type="entry name" value="DNA methylase specificity domain"/>
    <property type="match status" value="1"/>
</dbReference>
<evidence type="ECO:0000313" key="1">
    <source>
        <dbReference type="EMBL" id="CEN51117.1"/>
    </source>
</evidence>